<organism evidence="1 2">
    <name type="scientific">Natronosalvus hydrolyticus</name>
    <dbReference type="NCBI Taxonomy" id="2979988"/>
    <lineage>
        <taxon>Archaea</taxon>
        <taxon>Methanobacteriati</taxon>
        <taxon>Methanobacteriota</taxon>
        <taxon>Stenosarchaea group</taxon>
        <taxon>Halobacteria</taxon>
        <taxon>Halobacteriales</taxon>
        <taxon>Natrialbaceae</taxon>
        <taxon>Natronosalvus</taxon>
    </lineage>
</organism>
<proteinExistence type="predicted"/>
<comment type="caution">
    <text evidence="1">The sequence shown here is derived from an EMBL/GenBank/DDBJ whole genome shotgun (WGS) entry which is preliminary data.</text>
</comment>
<accession>A0AAP3E5H6</accession>
<dbReference type="RefSeq" id="WP_342806403.1">
    <property type="nucleotide sequence ID" value="NZ_JAOPJZ010000002.1"/>
</dbReference>
<protein>
    <submittedName>
        <fullName evidence="1">Uncharacterized protein</fullName>
    </submittedName>
</protein>
<evidence type="ECO:0000313" key="1">
    <source>
        <dbReference type="EMBL" id="MCU4751030.1"/>
    </source>
</evidence>
<dbReference type="AlphaFoldDB" id="A0AAP3E5H6"/>
<name>A0AAP3E5H6_9EURY</name>
<keyword evidence="2" id="KW-1185">Reference proteome</keyword>
<sequence>MLPSLSQLRIRPVNAAIASVPAQSHVVTREMGRSLEELILDLLQGEFAGIIRSHIRGEVYGGC</sequence>
<gene>
    <name evidence="1" type="ORF">OB919_03380</name>
</gene>
<evidence type="ECO:0000313" key="2">
    <source>
        <dbReference type="Proteomes" id="UP001321047"/>
    </source>
</evidence>
<reference evidence="1 2" key="1">
    <citation type="submission" date="2022-09" db="EMBL/GenBank/DDBJ databases">
        <title>Enrichment on poylsaccharides allowed isolation of novel metabolic and taxonomic groups of Haloarchaea.</title>
        <authorList>
            <person name="Sorokin D.Y."/>
            <person name="Elcheninov A.G."/>
            <person name="Khizhniak T.V."/>
            <person name="Kolganova T.V."/>
            <person name="Kublanov I.V."/>
        </authorList>
    </citation>
    <scope>NUCLEOTIDE SEQUENCE [LARGE SCALE GENOMIC DNA]</scope>
    <source>
        <strain evidence="1 2">AArc-curdl1</strain>
    </source>
</reference>
<dbReference type="Proteomes" id="UP001321047">
    <property type="component" value="Unassembled WGS sequence"/>
</dbReference>
<dbReference type="EMBL" id="JAOPJZ010000002">
    <property type="protein sequence ID" value="MCU4751030.1"/>
    <property type="molecule type" value="Genomic_DNA"/>
</dbReference>